<dbReference type="Proteomes" id="UP000190044">
    <property type="component" value="Unassembled WGS sequence"/>
</dbReference>
<accession>A0A1T5ACY8</accession>
<name>A0A1T5ACY8_9SPHN</name>
<dbReference type="EMBL" id="FUYP01000003">
    <property type="protein sequence ID" value="SKB32844.1"/>
    <property type="molecule type" value="Genomic_DNA"/>
</dbReference>
<sequence>MAHLLADRPLPQAVAHLLAREGTGISWADLTMNFWIGCQEVSRACDHCYAREFTNARVNAAREKAGKPPIIWGPGGAREQTTAANRKKPLRWNRIAEANGERLRVFCSSLSDWADKHVPDEWRAEIADTIRATPWLDWMLLTKRIGNALDMLGAMFPDGVPPNVWIGITICDQAEAQRDIIKLLQVKGMCSISKVFLSIEPMLGPITLNNIALKHSVLDAFTGLEEDELGECGWGVGIDLVIVGGESGSKARPIHPDWVRSLRDQCATAGCAFHFKQWGEYLPVYDRDRDDPDWQNCDVIARQHPKGRWLNLAGGYGFHGERVVYVDRVGVRRAGHLIDGVEHREIAA</sequence>
<evidence type="ECO:0000313" key="2">
    <source>
        <dbReference type="Proteomes" id="UP000190044"/>
    </source>
</evidence>
<dbReference type="AlphaFoldDB" id="A0A1T5ACY8"/>
<dbReference type="RefSeq" id="WP_079637305.1">
    <property type="nucleotide sequence ID" value="NZ_FUYP01000003.1"/>
</dbReference>
<organism evidence="1 2">
    <name type="scientific">Sphingopyxis flava</name>
    <dbReference type="NCBI Taxonomy" id="1507287"/>
    <lineage>
        <taxon>Bacteria</taxon>
        <taxon>Pseudomonadati</taxon>
        <taxon>Pseudomonadota</taxon>
        <taxon>Alphaproteobacteria</taxon>
        <taxon>Sphingomonadales</taxon>
        <taxon>Sphingomonadaceae</taxon>
        <taxon>Sphingopyxis</taxon>
    </lineage>
</organism>
<dbReference type="InterPro" id="IPR011101">
    <property type="entry name" value="DUF5131"/>
</dbReference>
<keyword evidence="2" id="KW-1185">Reference proteome</keyword>
<reference evidence="2" key="1">
    <citation type="submission" date="2017-02" db="EMBL/GenBank/DDBJ databases">
        <authorList>
            <person name="Varghese N."/>
            <person name="Submissions S."/>
        </authorList>
    </citation>
    <scope>NUCLEOTIDE SEQUENCE [LARGE SCALE GENOMIC DNA]</scope>
    <source>
        <strain evidence="2">R11H</strain>
    </source>
</reference>
<protein>
    <submittedName>
        <fullName evidence="1">Protein gp37</fullName>
    </submittedName>
</protein>
<dbReference type="OrthoDB" id="9787478at2"/>
<evidence type="ECO:0000313" key="1">
    <source>
        <dbReference type="EMBL" id="SKB32844.1"/>
    </source>
</evidence>
<gene>
    <name evidence="1" type="ORF">SAMN06295937_1003117</name>
</gene>
<dbReference type="Pfam" id="PF07505">
    <property type="entry name" value="DUF5131"/>
    <property type="match status" value="1"/>
</dbReference>
<proteinExistence type="predicted"/>